<proteinExistence type="predicted"/>
<dbReference type="SMART" id="SM00387">
    <property type="entry name" value="HATPase_c"/>
    <property type="match status" value="1"/>
</dbReference>
<dbReference type="EMBL" id="FWYF01000003">
    <property type="protein sequence ID" value="SMD37325.1"/>
    <property type="molecule type" value="Genomic_DNA"/>
</dbReference>
<dbReference type="InterPro" id="IPR005467">
    <property type="entry name" value="His_kinase_dom"/>
</dbReference>
<dbReference type="Gene3D" id="3.30.565.10">
    <property type="entry name" value="Histidine kinase-like ATPase, C-terminal domain"/>
    <property type="match status" value="1"/>
</dbReference>
<dbReference type="RefSeq" id="WP_084373964.1">
    <property type="nucleotide sequence ID" value="NZ_FWYF01000003.1"/>
</dbReference>
<dbReference type="PANTHER" id="PTHR10098:SF108">
    <property type="entry name" value="TETRATRICOPEPTIDE REPEAT PROTEIN 28"/>
    <property type="match status" value="1"/>
</dbReference>
<feature type="domain" description="Histidine kinase" evidence="5">
    <location>
        <begin position="493"/>
        <end position="679"/>
    </location>
</feature>
<dbReference type="PROSITE" id="PS50005">
    <property type="entry name" value="TPR"/>
    <property type="match status" value="1"/>
</dbReference>
<evidence type="ECO:0000313" key="6">
    <source>
        <dbReference type="EMBL" id="SMD37325.1"/>
    </source>
</evidence>
<keyword evidence="4" id="KW-0732">Signal</keyword>
<sequence>MTTKQLHLIIGLLFSLNCSAFCQEFKPLLAQIKDSSISKQIKIVEDSAWAYMYRDYAMAMKFARLASQLALDSKYVKGQGFTYNTIGVIYRKQGKYDSSKWYYSRALNIWRKLSDTSQISTAYLNLANLEKARGNNDSALYFAQTGLLMDIQRKDSLRMSGKYTSLGNIYIAMGQYELAMENFMTVVGIDEVLGDSMNLGIDYANIGDMLFSIDEFEEAKKYYQASITIDSLIDNKQGLAISMGNLAGTLKELGQFEESKTKYLASLQIAQEIGDEIGIAECSINIGALYLNKNQTDSSRQYYNLGLLIAHKLDDDWYKSLAFNGLGKLDLIQEKYKSAIENLQQANRRANKLSYAIVLIDSYKSLAKAYRGIGDNNRAYNYLDKHLTLSDSINDVKTKEKVAELEAKYQNEKYLRQIDVLNHETQLQAAMIERNEFLFLAIGTCSVLLISWIFMTYKRKVYHQRIAMKTQQNQAKSDQIKAVIQSQEAERTRFAMDLHDDFGQLISALRLKVNQNSDKDMETNQMLDKMYLSLKNIAFNLMPQTLVERGLVDAVDELCDQLNQLGSMDVQVRAFEVDELAIAPNKVELYRILQEVLNNIMKYASASKVGISLTGLDNELNIMIEDNGRGFDTKALTLSKGNGWRNIASRLDLMNGTFEVDSVEGQPNSTVSIVIPYLSEAKRVA</sequence>
<dbReference type="Proteomes" id="UP000192472">
    <property type="component" value="Unassembled WGS sequence"/>
</dbReference>
<feature type="chain" id="PRO_5012754750" evidence="4">
    <location>
        <begin position="21"/>
        <end position="685"/>
    </location>
</feature>
<feature type="repeat" description="TPR" evidence="1">
    <location>
        <begin position="160"/>
        <end position="193"/>
    </location>
</feature>
<feature type="transmembrane region" description="Helical" evidence="3">
    <location>
        <begin position="437"/>
        <end position="455"/>
    </location>
</feature>
<keyword evidence="7" id="KW-1185">Reference proteome</keyword>
<keyword evidence="3" id="KW-0472">Membrane</keyword>
<dbReference type="Pfam" id="PF13424">
    <property type="entry name" value="TPR_12"/>
    <property type="match status" value="2"/>
</dbReference>
<feature type="coiled-coil region" evidence="2">
    <location>
        <begin position="329"/>
        <end position="356"/>
    </location>
</feature>
<dbReference type="OrthoDB" id="9760839at2"/>
<evidence type="ECO:0000256" key="2">
    <source>
        <dbReference type="SAM" id="Coils"/>
    </source>
</evidence>
<dbReference type="Gene3D" id="1.20.5.1930">
    <property type="match status" value="1"/>
</dbReference>
<dbReference type="InterPro" id="IPR003594">
    <property type="entry name" value="HATPase_dom"/>
</dbReference>
<dbReference type="SUPFAM" id="SSF55874">
    <property type="entry name" value="ATPase domain of HSP90 chaperone/DNA topoisomerase II/histidine kinase"/>
    <property type="match status" value="1"/>
</dbReference>
<keyword evidence="2" id="KW-0175">Coiled coil</keyword>
<protein>
    <submittedName>
        <fullName evidence="6">Tetratricopeptide repeat-containing protein</fullName>
    </submittedName>
</protein>
<dbReference type="Gene3D" id="1.25.40.10">
    <property type="entry name" value="Tetratricopeptide repeat domain"/>
    <property type="match status" value="2"/>
</dbReference>
<evidence type="ECO:0000256" key="1">
    <source>
        <dbReference type="PROSITE-ProRule" id="PRU00339"/>
    </source>
</evidence>
<dbReference type="PANTHER" id="PTHR10098">
    <property type="entry name" value="RAPSYN-RELATED"/>
    <property type="match status" value="1"/>
</dbReference>
<dbReference type="STRING" id="692418.SAMN04488029_3351"/>
<dbReference type="Pfam" id="PF13181">
    <property type="entry name" value="TPR_8"/>
    <property type="match status" value="2"/>
</dbReference>
<dbReference type="SUPFAM" id="SSF48452">
    <property type="entry name" value="TPR-like"/>
    <property type="match status" value="2"/>
</dbReference>
<keyword evidence="3" id="KW-1133">Transmembrane helix</keyword>
<dbReference type="InterPro" id="IPR019734">
    <property type="entry name" value="TPR_rpt"/>
</dbReference>
<evidence type="ECO:0000259" key="5">
    <source>
        <dbReference type="PROSITE" id="PS50109"/>
    </source>
</evidence>
<dbReference type="Pfam" id="PF02518">
    <property type="entry name" value="HATPase_c"/>
    <property type="match status" value="1"/>
</dbReference>
<gene>
    <name evidence="6" type="ORF">SAMN04488029_3351</name>
</gene>
<evidence type="ECO:0000256" key="3">
    <source>
        <dbReference type="SAM" id="Phobius"/>
    </source>
</evidence>
<evidence type="ECO:0000313" key="7">
    <source>
        <dbReference type="Proteomes" id="UP000192472"/>
    </source>
</evidence>
<reference evidence="6 7" key="1">
    <citation type="submission" date="2017-04" db="EMBL/GenBank/DDBJ databases">
        <authorList>
            <person name="Afonso C.L."/>
            <person name="Miller P.J."/>
            <person name="Scott M.A."/>
            <person name="Spackman E."/>
            <person name="Goraichik I."/>
            <person name="Dimitrov K.M."/>
            <person name="Suarez D.L."/>
            <person name="Swayne D.E."/>
        </authorList>
    </citation>
    <scope>NUCLEOTIDE SEQUENCE [LARGE SCALE GENOMIC DNA]</scope>
    <source>
        <strain evidence="6 7">DSM 26133</strain>
    </source>
</reference>
<organism evidence="6 7">
    <name type="scientific">Reichenbachiella faecimaris</name>
    <dbReference type="NCBI Taxonomy" id="692418"/>
    <lineage>
        <taxon>Bacteria</taxon>
        <taxon>Pseudomonadati</taxon>
        <taxon>Bacteroidota</taxon>
        <taxon>Cytophagia</taxon>
        <taxon>Cytophagales</taxon>
        <taxon>Reichenbachiellaceae</taxon>
        <taxon>Reichenbachiella</taxon>
    </lineage>
</organism>
<dbReference type="CDD" id="cd16917">
    <property type="entry name" value="HATPase_UhpB-NarQ-NarX-like"/>
    <property type="match status" value="1"/>
</dbReference>
<dbReference type="InterPro" id="IPR036890">
    <property type="entry name" value="HATPase_C_sf"/>
</dbReference>
<dbReference type="InterPro" id="IPR011990">
    <property type="entry name" value="TPR-like_helical_dom_sf"/>
</dbReference>
<feature type="signal peptide" evidence="4">
    <location>
        <begin position="1"/>
        <end position="20"/>
    </location>
</feature>
<evidence type="ECO:0000256" key="4">
    <source>
        <dbReference type="SAM" id="SignalP"/>
    </source>
</evidence>
<accession>A0A1W2GKZ7</accession>
<keyword evidence="3" id="KW-0812">Transmembrane</keyword>
<name>A0A1W2GKZ7_REIFA</name>
<dbReference type="PROSITE" id="PS50109">
    <property type="entry name" value="HIS_KIN"/>
    <property type="match status" value="1"/>
</dbReference>
<keyword evidence="1" id="KW-0802">TPR repeat</keyword>
<dbReference type="SMART" id="SM00028">
    <property type="entry name" value="TPR"/>
    <property type="match status" value="8"/>
</dbReference>
<dbReference type="AlphaFoldDB" id="A0A1W2GKZ7"/>